<dbReference type="AlphaFoldDB" id="A0A7K0KGE5"/>
<dbReference type="Gene3D" id="2.60.40.10">
    <property type="entry name" value="Immunoglobulins"/>
    <property type="match status" value="1"/>
</dbReference>
<dbReference type="GO" id="GO:0004553">
    <property type="term" value="F:hydrolase activity, hydrolyzing O-glycosyl compounds"/>
    <property type="evidence" value="ECO:0007669"/>
    <property type="project" value="InterPro"/>
</dbReference>
<evidence type="ECO:0000259" key="3">
    <source>
        <dbReference type="SMART" id="SM01217"/>
    </source>
</evidence>
<protein>
    <submittedName>
        <fullName evidence="4">Beta-glucosidase</fullName>
    </submittedName>
</protein>
<dbReference type="InterPro" id="IPR013783">
    <property type="entry name" value="Ig-like_fold"/>
</dbReference>
<dbReference type="PANTHER" id="PTHR42715">
    <property type="entry name" value="BETA-GLUCOSIDASE"/>
    <property type="match status" value="1"/>
</dbReference>
<dbReference type="RefSeq" id="WP_154534121.1">
    <property type="nucleotide sequence ID" value="NZ_VUNG01000016.1"/>
</dbReference>
<dbReference type="Pfam" id="PF14310">
    <property type="entry name" value="Fn3-like"/>
    <property type="match status" value="1"/>
</dbReference>
<evidence type="ECO:0000313" key="4">
    <source>
        <dbReference type="EMBL" id="MST84535.1"/>
    </source>
</evidence>
<dbReference type="InterPro" id="IPR001764">
    <property type="entry name" value="Glyco_hydro_3_N"/>
</dbReference>
<dbReference type="Gene3D" id="3.20.20.300">
    <property type="entry name" value="Glycoside hydrolase, family 3, N-terminal domain"/>
    <property type="match status" value="1"/>
</dbReference>
<comment type="similarity">
    <text evidence="1">Belongs to the glycosyl hydrolase 3 family.</text>
</comment>
<dbReference type="InterPro" id="IPR050288">
    <property type="entry name" value="Cellulose_deg_GH3"/>
</dbReference>
<reference evidence="4 5" key="1">
    <citation type="submission" date="2019-08" db="EMBL/GenBank/DDBJ databases">
        <title>In-depth cultivation of the pig gut microbiome towards novel bacterial diversity and tailored functional studies.</title>
        <authorList>
            <person name="Wylensek D."/>
            <person name="Hitch T.C.A."/>
            <person name="Clavel T."/>
        </authorList>
    </citation>
    <scope>NUCLEOTIDE SEQUENCE [LARGE SCALE GENOMIC DNA]</scope>
    <source>
        <strain evidence="4 5">LKV-178-WT-2A</strain>
    </source>
</reference>
<keyword evidence="2" id="KW-0378">Hydrolase</keyword>
<evidence type="ECO:0000313" key="5">
    <source>
        <dbReference type="Proteomes" id="UP000438914"/>
    </source>
</evidence>
<feature type="domain" description="Fibronectin type III-like" evidence="3">
    <location>
        <begin position="670"/>
        <end position="742"/>
    </location>
</feature>
<dbReference type="SUPFAM" id="SSF51445">
    <property type="entry name" value="(Trans)glycosidases"/>
    <property type="match status" value="1"/>
</dbReference>
<gene>
    <name evidence="4" type="ORF">FYJ73_07600</name>
</gene>
<name>A0A7K0KGE5_9BACT</name>
<dbReference type="Gene3D" id="3.40.50.1700">
    <property type="entry name" value="Glycoside hydrolase family 3 C-terminal domain"/>
    <property type="match status" value="1"/>
</dbReference>
<dbReference type="SMART" id="SM01217">
    <property type="entry name" value="Fn3_like"/>
    <property type="match status" value="1"/>
</dbReference>
<dbReference type="InterPro" id="IPR036962">
    <property type="entry name" value="Glyco_hydro_3_N_sf"/>
</dbReference>
<dbReference type="InterPro" id="IPR002772">
    <property type="entry name" value="Glyco_hydro_3_C"/>
</dbReference>
<comment type="caution">
    <text evidence="4">The sequence shown here is derived from an EMBL/GenBank/DDBJ whole genome shotgun (WGS) entry which is preliminary data.</text>
</comment>
<keyword evidence="5" id="KW-1185">Reference proteome</keyword>
<accession>A0A7K0KGE5</accession>
<dbReference type="SUPFAM" id="SSF52279">
    <property type="entry name" value="Beta-D-glucan exohydrolase, C-terminal domain"/>
    <property type="match status" value="1"/>
</dbReference>
<dbReference type="PANTHER" id="PTHR42715:SF10">
    <property type="entry name" value="BETA-GLUCOSIDASE"/>
    <property type="match status" value="1"/>
</dbReference>
<dbReference type="InterPro" id="IPR017853">
    <property type="entry name" value="GH"/>
</dbReference>
<evidence type="ECO:0000256" key="1">
    <source>
        <dbReference type="ARBA" id="ARBA00005336"/>
    </source>
</evidence>
<dbReference type="InterPro" id="IPR036881">
    <property type="entry name" value="Glyco_hydro_3_C_sf"/>
</dbReference>
<sequence length="775" mass="86042">MTAKKLFTLAVAAINVLCVMSQPRLRADNVDEVLQAMTLDEKCHLLLGCGMHFNDDAKFPGTAGSSYAVPRLGIPSIYCADGQQGLRMSATRPWDHRDYLTTDFPASMTVASTWDCEAAYAVGKAIGNEVKEYGLDWILAPSMNLMRSPLCGRNHEYYSEDPLLSGMIAAGYVQGVQSEGVAATPKHFVANNQETNRNNNDARVSQRALRELYLRAFEVVVKKGQPWTIMTSYNKLNGTYTLENSELLNTVVRKEWGWKGMFVSDWNAGQNPVLSMKAGNDMLQPGQDRQYKAIYEAVESGRLPMAVLDANVRRVLRLIVKTHSFAQYPYQSQPDLQQHADVVRRVAADGMVLLKNNHETLPLSQGRIALFGNTSYELISGGSGFGGMSTGHYTVSLVEGLRAAGFTVNEQLLKTYSQYLRQANAQLFPHGKPAFTLAPPARPEEMKLSDSLLTQSARDADVAVFTIGRKSGEATDRPKTDFYLTAAEKESLHLLSQSFHKAGKKVVVLLDICSPVDVTSWQDDADAILCTWQGGQEMGFAVADVLSGKVNPSGKLSMTFERSYGDAYADRNFPSEVDDKTLGSMFMWGNNDQQAQPRELQKDIDFTNYDEDIYVGYRYFDSFGKPVAYPFGYGLSYTTFDYSDMKVKKEGGNYSVAVTVENTGKRPGRNVVELFVAAPDSRRLNKPEKELRAFAKTRLLAPGERQTVEMTVTAADLASFNEKKSAWVTDAGVYRFLVCSSAEKVEAQANVRVDKYVAKVHNVLKPKVRLDLLHR</sequence>
<proteinExistence type="inferred from homology"/>
<dbReference type="GO" id="GO:0005975">
    <property type="term" value="P:carbohydrate metabolic process"/>
    <property type="evidence" value="ECO:0007669"/>
    <property type="project" value="InterPro"/>
</dbReference>
<dbReference type="EMBL" id="VUNG01000016">
    <property type="protein sequence ID" value="MST84535.1"/>
    <property type="molecule type" value="Genomic_DNA"/>
</dbReference>
<evidence type="ECO:0000256" key="2">
    <source>
        <dbReference type="ARBA" id="ARBA00022801"/>
    </source>
</evidence>
<dbReference type="PRINTS" id="PR00133">
    <property type="entry name" value="GLHYDRLASE3"/>
</dbReference>
<organism evidence="4 5">
    <name type="scientific">Hallella mizrahii</name>
    <dbReference type="NCBI Taxonomy" id="2606637"/>
    <lineage>
        <taxon>Bacteria</taxon>
        <taxon>Pseudomonadati</taxon>
        <taxon>Bacteroidota</taxon>
        <taxon>Bacteroidia</taxon>
        <taxon>Bacteroidales</taxon>
        <taxon>Prevotellaceae</taxon>
        <taxon>Hallella</taxon>
    </lineage>
</organism>
<dbReference type="Pfam" id="PF00933">
    <property type="entry name" value="Glyco_hydro_3"/>
    <property type="match status" value="1"/>
</dbReference>
<dbReference type="Proteomes" id="UP000438914">
    <property type="component" value="Unassembled WGS sequence"/>
</dbReference>
<dbReference type="Pfam" id="PF01915">
    <property type="entry name" value="Glyco_hydro_3_C"/>
    <property type="match status" value="1"/>
</dbReference>
<dbReference type="InterPro" id="IPR026891">
    <property type="entry name" value="Fn3-like"/>
</dbReference>